<protein>
    <submittedName>
        <fullName evidence="5">Amino acid adenylation domain-containing protein</fullName>
    </submittedName>
</protein>
<dbReference type="CDD" id="cd05930">
    <property type="entry name" value="A_NRPS"/>
    <property type="match status" value="1"/>
</dbReference>
<dbReference type="InterPro" id="IPR001242">
    <property type="entry name" value="Condensation_dom"/>
</dbReference>
<dbReference type="PANTHER" id="PTHR45527">
    <property type="entry name" value="NONRIBOSOMAL PEPTIDE SYNTHETASE"/>
    <property type="match status" value="1"/>
</dbReference>
<feature type="domain" description="AMP-dependent synthetase/ligase" evidence="2">
    <location>
        <begin position="271"/>
        <end position="609"/>
    </location>
</feature>
<dbReference type="GO" id="GO:0044550">
    <property type="term" value="P:secondary metabolite biosynthetic process"/>
    <property type="evidence" value="ECO:0007669"/>
    <property type="project" value="TreeGrafter"/>
</dbReference>
<gene>
    <name evidence="5" type="ORF">SAMN06265370_12052</name>
</gene>
<dbReference type="Pfam" id="PF00668">
    <property type="entry name" value="Condensation"/>
    <property type="match status" value="1"/>
</dbReference>
<dbReference type="GO" id="GO:0043041">
    <property type="term" value="P:amino acid activation for nonribosomal peptide biosynthetic process"/>
    <property type="evidence" value="ECO:0007669"/>
    <property type="project" value="TreeGrafter"/>
</dbReference>
<accession>A0A238YWL9</accession>
<feature type="compositionally biased region" description="Basic residues" evidence="1">
    <location>
        <begin position="774"/>
        <end position="784"/>
    </location>
</feature>
<dbReference type="SUPFAM" id="SSF52777">
    <property type="entry name" value="CoA-dependent acyltransferases"/>
    <property type="match status" value="1"/>
</dbReference>
<feature type="region of interest" description="Disordered" evidence="1">
    <location>
        <begin position="753"/>
        <end position="784"/>
    </location>
</feature>
<evidence type="ECO:0000259" key="4">
    <source>
        <dbReference type="Pfam" id="PF13193"/>
    </source>
</evidence>
<dbReference type="InterPro" id="IPR025110">
    <property type="entry name" value="AMP-bd_C"/>
</dbReference>
<dbReference type="RefSeq" id="WP_089272985.1">
    <property type="nucleotide sequence ID" value="NZ_FZNN01000020.1"/>
</dbReference>
<reference evidence="5 6" key="1">
    <citation type="submission" date="2017-06" db="EMBL/GenBank/DDBJ databases">
        <authorList>
            <person name="Kim H.J."/>
            <person name="Triplett B.A."/>
        </authorList>
    </citation>
    <scope>NUCLEOTIDE SEQUENCE [LARGE SCALE GENOMIC DNA]</scope>
    <source>
        <strain evidence="5 6">DSM 29052</strain>
    </source>
</reference>
<dbReference type="Gene3D" id="3.30.300.30">
    <property type="match status" value="1"/>
</dbReference>
<evidence type="ECO:0000313" key="6">
    <source>
        <dbReference type="Proteomes" id="UP000198417"/>
    </source>
</evidence>
<evidence type="ECO:0000256" key="1">
    <source>
        <dbReference type="SAM" id="MobiDB-lite"/>
    </source>
</evidence>
<dbReference type="Pfam" id="PF13193">
    <property type="entry name" value="AMP-binding_C"/>
    <property type="match status" value="1"/>
</dbReference>
<dbReference type="AlphaFoldDB" id="A0A238YWL9"/>
<evidence type="ECO:0000259" key="3">
    <source>
        <dbReference type="Pfam" id="PF00668"/>
    </source>
</evidence>
<dbReference type="PROSITE" id="PS00455">
    <property type="entry name" value="AMP_BINDING"/>
    <property type="match status" value="1"/>
</dbReference>
<dbReference type="GO" id="GO:0031177">
    <property type="term" value="F:phosphopantetheine binding"/>
    <property type="evidence" value="ECO:0007669"/>
    <property type="project" value="TreeGrafter"/>
</dbReference>
<dbReference type="InterPro" id="IPR045851">
    <property type="entry name" value="AMP-bd_C_sf"/>
</dbReference>
<dbReference type="PANTHER" id="PTHR45527:SF1">
    <property type="entry name" value="FATTY ACID SYNTHASE"/>
    <property type="match status" value="1"/>
</dbReference>
<dbReference type="InterPro" id="IPR042099">
    <property type="entry name" value="ANL_N_sf"/>
</dbReference>
<dbReference type="Gene3D" id="3.40.50.12780">
    <property type="entry name" value="N-terminal domain of ligase-like"/>
    <property type="match status" value="1"/>
</dbReference>
<dbReference type="InterPro" id="IPR010071">
    <property type="entry name" value="AA_adenyl_dom"/>
</dbReference>
<dbReference type="Pfam" id="PF00501">
    <property type="entry name" value="AMP-binding"/>
    <property type="match status" value="1"/>
</dbReference>
<evidence type="ECO:0000259" key="2">
    <source>
        <dbReference type="Pfam" id="PF00501"/>
    </source>
</evidence>
<dbReference type="NCBIfam" id="TIGR01733">
    <property type="entry name" value="AA-adenyl-dom"/>
    <property type="match status" value="1"/>
</dbReference>
<dbReference type="GO" id="GO:0005737">
    <property type="term" value="C:cytoplasm"/>
    <property type="evidence" value="ECO:0007669"/>
    <property type="project" value="TreeGrafter"/>
</dbReference>
<feature type="domain" description="Condensation" evidence="3">
    <location>
        <begin position="16"/>
        <end position="249"/>
    </location>
</feature>
<dbReference type="OrthoDB" id="9803968at2"/>
<dbReference type="Proteomes" id="UP000198417">
    <property type="component" value="Unassembled WGS sequence"/>
</dbReference>
<dbReference type="Gene3D" id="3.30.559.30">
    <property type="entry name" value="Nonribosomal peptide synthetase, condensation domain"/>
    <property type="match status" value="1"/>
</dbReference>
<dbReference type="EMBL" id="FZNN01000020">
    <property type="protein sequence ID" value="SNR75121.1"/>
    <property type="molecule type" value="Genomic_DNA"/>
</dbReference>
<name>A0A238YWL9_9RHOB</name>
<evidence type="ECO:0000313" key="5">
    <source>
        <dbReference type="EMBL" id="SNR75121.1"/>
    </source>
</evidence>
<dbReference type="InterPro" id="IPR000873">
    <property type="entry name" value="AMP-dep_synth/lig_dom"/>
</dbReference>
<dbReference type="InterPro" id="IPR020845">
    <property type="entry name" value="AMP-binding_CS"/>
</dbReference>
<dbReference type="SUPFAM" id="SSF56801">
    <property type="entry name" value="Acetyl-CoA synthetase-like"/>
    <property type="match status" value="1"/>
</dbReference>
<dbReference type="GO" id="GO:0003824">
    <property type="term" value="F:catalytic activity"/>
    <property type="evidence" value="ECO:0007669"/>
    <property type="project" value="InterPro"/>
</dbReference>
<organism evidence="5 6">
    <name type="scientific">Puniceibacterium sediminis</name>
    <dbReference type="NCBI Taxonomy" id="1608407"/>
    <lineage>
        <taxon>Bacteria</taxon>
        <taxon>Pseudomonadati</taxon>
        <taxon>Pseudomonadota</taxon>
        <taxon>Alphaproteobacteria</taxon>
        <taxon>Rhodobacterales</taxon>
        <taxon>Paracoccaceae</taxon>
        <taxon>Puniceibacterium</taxon>
    </lineage>
</organism>
<keyword evidence="6" id="KW-1185">Reference proteome</keyword>
<sequence length="784" mass="84420">MTYMTRPETPPRPGTHRFWAEALPHPLPHLSLPEDKRRPPVLTAQSGVFQHRFAPALSPAISRLCTLERLSAESIYTTAIGLVLRRSLMRDTVILGIPVSPAPDRTPRAHLPIELSFDEGLPALDSLRAVETQIDQTAHHADIPFDQLIELTGQLPHPAHHPLFQVAVDYDTAPPARVSQQPGGHAPLDLSIRIGRTRTEITFAQDLYEPDSIARLARRVETVINQICNSPASTLRSMSIIPQSELAELAALYDAPIAPNAFASIPEMIADTVRQHPNAPAIRDHDQTLSYRQLDTLSDRAAALLVTQGVTHGSKIGVHLSRTPELVAWLLGILKIGAIYVPIDTSYPADRVQTLLADAPCAFCLVQAGCAPVLPDPCKAIAVGRTTLLSTPDTPAHDARPPASEDTAYLIYTSGSTGRPKGIRINHGSVVNLLEWTRNTFSKDDLRCVAATTSLNFDMSIFEIFGTLGAGGMLLMLEDALDIIDSPLQHQITLIDTVPSAMSALLPLAPDLLSCRVVNLGGEALPRALCDQIHAALPGIRLFNMYGPSETTTFSTFALVPANSSAVPNIGNPLRNTQLLILNDDGSLTPKGMIGELFIGGSGVTQGYLNRSELTGQKYVSCAALGAKGQFFRTGDLVSWGHDGELRYHGRMDHQVKIRGHRVELGEIDAVLTAAPGVEKAVTIGTRSDSHHDMMLVAYVTGTALPADLKTHLAQRLPGFMVPHHIVVLDALPSNANGKLDRAALPDPTLAHRATATPHPTPSGVVAARSNAVSHHRQHASVQG</sequence>
<proteinExistence type="predicted"/>
<feature type="domain" description="AMP-binding enzyme C-terminal" evidence="4">
    <location>
        <begin position="667"/>
        <end position="739"/>
    </location>
</feature>